<dbReference type="RefSeq" id="WP_004021249.1">
    <property type="nucleotide sequence ID" value="NZ_CABEIC010000002.1"/>
</dbReference>
<evidence type="ECO:0000256" key="7">
    <source>
        <dbReference type="PIRSR" id="PIRSR600715-1"/>
    </source>
</evidence>
<feature type="transmembrane region" description="Helical" evidence="8">
    <location>
        <begin position="24"/>
        <end position="47"/>
    </location>
</feature>
<feature type="transmembrane region" description="Helical" evidence="8">
    <location>
        <begin position="284"/>
        <end position="306"/>
    </location>
</feature>
<feature type="transmembrane region" description="Helical" evidence="8">
    <location>
        <begin position="189"/>
        <end position="209"/>
    </location>
</feature>
<name>A0A2I1RC51_9ACTN</name>
<dbReference type="GO" id="GO:0044038">
    <property type="term" value="P:cell wall macromolecule biosynthetic process"/>
    <property type="evidence" value="ECO:0007669"/>
    <property type="project" value="TreeGrafter"/>
</dbReference>
<keyword evidence="6 8" id="KW-0472">Membrane</keyword>
<dbReference type="CDD" id="cd06853">
    <property type="entry name" value="GT_WecA_like"/>
    <property type="match status" value="1"/>
</dbReference>
<evidence type="ECO:0000313" key="12">
    <source>
        <dbReference type="Proteomes" id="UP000247118"/>
    </source>
</evidence>
<evidence type="ECO:0000256" key="4">
    <source>
        <dbReference type="ARBA" id="ARBA00022692"/>
    </source>
</evidence>
<evidence type="ECO:0000256" key="8">
    <source>
        <dbReference type="SAM" id="Phobius"/>
    </source>
</evidence>
<dbReference type="InterPro" id="IPR000715">
    <property type="entry name" value="Glycosyl_transferase_4"/>
</dbReference>
<dbReference type="AlphaFoldDB" id="A0A2I1RC51"/>
<dbReference type="PANTHER" id="PTHR22926">
    <property type="entry name" value="PHOSPHO-N-ACETYLMURAMOYL-PENTAPEPTIDE-TRANSFERASE"/>
    <property type="match status" value="1"/>
</dbReference>
<protein>
    <submittedName>
        <fullName evidence="10">Undecaprenyl/decaprenyl-phosphate alpha-N-acetylglucosaminyl 1-phosphate transferase</fullName>
    </submittedName>
</protein>
<proteinExistence type="predicted"/>
<dbReference type="GO" id="GO:0009103">
    <property type="term" value="P:lipopolysaccharide biosynthetic process"/>
    <property type="evidence" value="ECO:0007669"/>
    <property type="project" value="TreeGrafter"/>
</dbReference>
<evidence type="ECO:0000256" key="2">
    <source>
        <dbReference type="ARBA" id="ARBA00022475"/>
    </source>
</evidence>
<sequence>MTGAAPVLLAASDGGGTGVPLRELLLVGLTAAAMTYLLTSAVRVFAIRAGAVAVPRVRDVHVIPTPRLGGLGMFGGVVAGIALAANLPALNRGFAYTTDMTAVIAAGTVIVLVGVVDDRWGLDALTKFVGQLTAAGVLVLLGISWLQLYIPFADIGTLVLDPLQAGLLTVAITVATINAINFVDGLDGLAAGLGLIAAAAICMFSLGLLRDQGGDVSYYPPALISMALAGACLGFLPHNFSPARIFMGDSGAMLIGLLLAAASTSASGRIAVNAYGPADIFTLLSPLILVAAVVFIPMLDMLLAVIRRTRAGVGFYTPDKMHLHHRLLELGHSQRRVALIIYLWVGVLAFSAAASTLFPLSVVAPAFGAGLVVAMLVTMAPRLHRRFAELRTATKAYR</sequence>
<evidence type="ECO:0000256" key="5">
    <source>
        <dbReference type="ARBA" id="ARBA00022989"/>
    </source>
</evidence>
<dbReference type="Pfam" id="PF00953">
    <property type="entry name" value="Glycos_transf_4"/>
    <property type="match status" value="1"/>
</dbReference>
<evidence type="ECO:0000256" key="6">
    <source>
        <dbReference type="ARBA" id="ARBA00023136"/>
    </source>
</evidence>
<comment type="subcellular location">
    <subcellularLocation>
        <location evidence="1">Cell membrane</location>
        <topology evidence="1">Multi-pass membrane protein</topology>
    </subcellularLocation>
</comment>
<keyword evidence="7" id="KW-0460">Magnesium</keyword>
<comment type="cofactor">
    <cofactor evidence="7">
        <name>Mg(2+)</name>
        <dbReference type="ChEBI" id="CHEBI:18420"/>
    </cofactor>
</comment>
<feature type="transmembrane region" description="Helical" evidence="8">
    <location>
        <begin position="93"/>
        <end position="116"/>
    </location>
</feature>
<evidence type="ECO:0000313" key="9">
    <source>
        <dbReference type="EMBL" id="AWO83810.1"/>
    </source>
</evidence>
<reference evidence="10 11" key="1">
    <citation type="submission" date="2017-12" db="EMBL/GenBank/DDBJ databases">
        <title>Phylogenetic diversity of female urinary microbiome.</title>
        <authorList>
            <person name="Thomas-White K."/>
            <person name="Wolfe A.J."/>
        </authorList>
    </citation>
    <scope>NUCLEOTIDE SEQUENCE [LARGE SCALE GENOMIC DNA]</scope>
    <source>
        <strain evidence="10 11">UMB0777</strain>
    </source>
</reference>
<evidence type="ECO:0000256" key="3">
    <source>
        <dbReference type="ARBA" id="ARBA00022679"/>
    </source>
</evidence>
<evidence type="ECO:0000313" key="11">
    <source>
        <dbReference type="Proteomes" id="UP000234662"/>
    </source>
</evidence>
<feature type="transmembrane region" description="Helical" evidence="8">
    <location>
        <begin position="362"/>
        <end position="381"/>
    </location>
</feature>
<dbReference type="EMBL" id="PKJC01000002">
    <property type="protein sequence ID" value="PKZ66713.1"/>
    <property type="molecule type" value="Genomic_DNA"/>
</dbReference>
<dbReference type="GeneID" id="32688111"/>
<dbReference type="GO" id="GO:0071555">
    <property type="term" value="P:cell wall organization"/>
    <property type="evidence" value="ECO:0007669"/>
    <property type="project" value="TreeGrafter"/>
</dbReference>
<keyword evidence="7" id="KW-0479">Metal-binding</keyword>
<feature type="binding site" evidence="7">
    <location>
        <position position="249"/>
    </location>
    <ligand>
        <name>Mg(2+)</name>
        <dbReference type="ChEBI" id="CHEBI:18420"/>
    </ligand>
</feature>
<feature type="transmembrane region" description="Helical" evidence="8">
    <location>
        <begin position="68"/>
        <end position="87"/>
    </location>
</feature>
<dbReference type="OrthoDB" id="9783652at2"/>
<feature type="transmembrane region" description="Helical" evidence="8">
    <location>
        <begin position="128"/>
        <end position="150"/>
    </location>
</feature>
<dbReference type="STRING" id="2055.BCM27_09985"/>
<dbReference type="GO" id="GO:0046872">
    <property type="term" value="F:metal ion binding"/>
    <property type="evidence" value="ECO:0007669"/>
    <property type="project" value="UniProtKB-KW"/>
</dbReference>
<feature type="transmembrane region" description="Helical" evidence="8">
    <location>
        <begin position="252"/>
        <end position="272"/>
    </location>
</feature>
<feature type="transmembrane region" description="Helical" evidence="8">
    <location>
        <begin position="337"/>
        <end position="356"/>
    </location>
</feature>
<dbReference type="KEGG" id="gta:BCM27_09985"/>
<gene>
    <name evidence="10" type="ORF">CYJ73_02835</name>
    <name evidence="9" type="ORF">DLJ61_10075</name>
</gene>
<dbReference type="GO" id="GO:0016780">
    <property type="term" value="F:phosphotransferase activity, for other substituted phosphate groups"/>
    <property type="evidence" value="ECO:0007669"/>
    <property type="project" value="InterPro"/>
</dbReference>
<evidence type="ECO:0000313" key="10">
    <source>
        <dbReference type="EMBL" id="PKZ66713.1"/>
    </source>
</evidence>
<feature type="binding site" evidence="7">
    <location>
        <position position="181"/>
    </location>
    <ligand>
        <name>Mg(2+)</name>
        <dbReference type="ChEBI" id="CHEBI:18420"/>
    </ligand>
</feature>
<feature type="transmembrane region" description="Helical" evidence="8">
    <location>
        <begin position="162"/>
        <end position="182"/>
    </location>
</feature>
<keyword evidence="3 10" id="KW-0808">Transferase</keyword>
<dbReference type="EMBL" id="CP029604">
    <property type="protein sequence ID" value="AWO83810.1"/>
    <property type="molecule type" value="Genomic_DNA"/>
</dbReference>
<feature type="transmembrane region" description="Helical" evidence="8">
    <location>
        <begin position="221"/>
        <end position="240"/>
    </location>
</feature>
<organism evidence="10 11">
    <name type="scientific">Gordonia terrae</name>
    <dbReference type="NCBI Taxonomy" id="2055"/>
    <lineage>
        <taxon>Bacteria</taxon>
        <taxon>Bacillati</taxon>
        <taxon>Actinomycetota</taxon>
        <taxon>Actinomycetes</taxon>
        <taxon>Mycobacteriales</taxon>
        <taxon>Gordoniaceae</taxon>
        <taxon>Gordonia</taxon>
    </lineage>
</organism>
<keyword evidence="5 8" id="KW-1133">Transmembrane helix</keyword>
<dbReference type="Proteomes" id="UP000247118">
    <property type="component" value="Chromosome"/>
</dbReference>
<keyword evidence="2" id="KW-1003">Cell membrane</keyword>
<reference evidence="9 12" key="2">
    <citation type="submission" date="2018-05" db="EMBL/GenBank/DDBJ databases">
        <title>Complete genome sequence of Gordonia terrae NRRL B-16283.</title>
        <authorList>
            <person name="Garlena R.A."/>
            <person name="Russell D.A."/>
            <person name="Hatfull G.F."/>
        </authorList>
    </citation>
    <scope>NUCLEOTIDE SEQUENCE [LARGE SCALE GENOMIC DNA]</scope>
    <source>
        <strain evidence="9 12">NRRL B-16283</strain>
    </source>
</reference>
<dbReference type="GO" id="GO:0005886">
    <property type="term" value="C:plasma membrane"/>
    <property type="evidence" value="ECO:0007669"/>
    <property type="project" value="UniProtKB-SubCell"/>
</dbReference>
<dbReference type="Proteomes" id="UP000234662">
    <property type="component" value="Unassembled WGS sequence"/>
</dbReference>
<accession>A0A2I1RC51</accession>
<evidence type="ECO:0000256" key="1">
    <source>
        <dbReference type="ARBA" id="ARBA00004651"/>
    </source>
</evidence>
<dbReference type="PANTHER" id="PTHR22926:SF3">
    <property type="entry name" value="UNDECAPRENYL-PHOSPHATE ALPHA-N-ACETYLGLUCOSAMINYL 1-PHOSPHATE TRANSFERASE"/>
    <property type="match status" value="1"/>
</dbReference>
<keyword evidence="4 8" id="KW-0812">Transmembrane</keyword>